<name>A0AAD5XFU4_9FUNG</name>
<reference evidence="2" key="1">
    <citation type="submission" date="2020-05" db="EMBL/GenBank/DDBJ databases">
        <title>Phylogenomic resolution of chytrid fungi.</title>
        <authorList>
            <person name="Stajich J.E."/>
            <person name="Amses K."/>
            <person name="Simmons R."/>
            <person name="Seto K."/>
            <person name="Myers J."/>
            <person name="Bonds A."/>
            <person name="Quandt C.A."/>
            <person name="Barry K."/>
            <person name="Liu P."/>
            <person name="Grigoriev I."/>
            <person name="Longcore J.E."/>
            <person name="James T.Y."/>
        </authorList>
    </citation>
    <scope>NUCLEOTIDE SEQUENCE</scope>
    <source>
        <strain evidence="2">JEL0513</strain>
    </source>
</reference>
<dbReference type="AlphaFoldDB" id="A0AAD5XFU4"/>
<proteinExistence type="predicted"/>
<keyword evidence="3" id="KW-1185">Reference proteome</keyword>
<gene>
    <name evidence="2" type="ORF">HK100_000111</name>
</gene>
<sequence>MFVDSGSVDIICGKISVVRDNLSLVLRFLLAATREISLPPNNETKELALFLQNHIMLEKGSSFSLEPVLDLLEETLLIEKFHTSFDRYVADNTYIKQAITDLHSLSHPMLFRFITILFDAKLSIPAIVEIVLELDIVSLSLRHLADTIRLEGSLRDHDAATRFPDGGEILLYVLAFLKSVLSLVSVHVFHCMIDAISTCDSIISCSALKLRSECLVSVKLDRLILFLSAFCGQDENAISQYKWGAEIVVPVLHLVVIAAEVKQVELPEDVIDSNHIKYSLADSLRTSSHPYVISCCLNIIAQSPSRDTFVSVFSEINSKEPALKPGIMETLKTNGDVESMSESLAELDIDLPTPMEKLNQADKSLQLLGNFEKEVGEIVDRMQKEMKLKEAISEQKIAAHEAKAQLLKTELNQLKEILEEKIVTIRQLEVSQSEAFRKTSEFYTVVSSYNMEQKRLKEEADNEKTLYLQSKNKCDNFERDLKEKTQLLDERTKSLAAIRASYSELNEKFDDLEKVLDATSTDCEKKLNEMERKLLAKEELEAKVLVDIELTKTELARALEEKRKLSAEVEKYQDEETKHADLVQQLAQLANIATKRNG</sequence>
<protein>
    <submittedName>
        <fullName evidence="2">Uncharacterized protein</fullName>
    </submittedName>
</protein>
<feature type="coiled-coil region" evidence="1">
    <location>
        <begin position="397"/>
        <end position="431"/>
    </location>
</feature>
<evidence type="ECO:0000256" key="1">
    <source>
        <dbReference type="SAM" id="Coils"/>
    </source>
</evidence>
<accession>A0AAD5XFU4</accession>
<organism evidence="2 3">
    <name type="scientific">Physocladia obscura</name>
    <dbReference type="NCBI Taxonomy" id="109957"/>
    <lineage>
        <taxon>Eukaryota</taxon>
        <taxon>Fungi</taxon>
        <taxon>Fungi incertae sedis</taxon>
        <taxon>Chytridiomycota</taxon>
        <taxon>Chytridiomycota incertae sedis</taxon>
        <taxon>Chytridiomycetes</taxon>
        <taxon>Chytridiales</taxon>
        <taxon>Chytriomycetaceae</taxon>
        <taxon>Physocladia</taxon>
    </lineage>
</organism>
<keyword evidence="1" id="KW-0175">Coiled coil</keyword>
<feature type="coiled-coil region" evidence="1">
    <location>
        <begin position="495"/>
        <end position="575"/>
    </location>
</feature>
<dbReference type="Proteomes" id="UP001211907">
    <property type="component" value="Unassembled WGS sequence"/>
</dbReference>
<comment type="caution">
    <text evidence="2">The sequence shown here is derived from an EMBL/GenBank/DDBJ whole genome shotgun (WGS) entry which is preliminary data.</text>
</comment>
<evidence type="ECO:0000313" key="3">
    <source>
        <dbReference type="Proteomes" id="UP001211907"/>
    </source>
</evidence>
<dbReference type="EMBL" id="JADGJH010001014">
    <property type="protein sequence ID" value="KAJ3119908.1"/>
    <property type="molecule type" value="Genomic_DNA"/>
</dbReference>
<evidence type="ECO:0000313" key="2">
    <source>
        <dbReference type="EMBL" id="KAJ3119908.1"/>
    </source>
</evidence>